<dbReference type="Proteomes" id="UP000294360">
    <property type="component" value="Chromosome"/>
</dbReference>
<dbReference type="KEGG" id="mtun:MTUNDRAET4_2215"/>
<dbReference type="AlphaFoldDB" id="A0A4U8Z1B9"/>
<feature type="compositionally biased region" description="Basic and acidic residues" evidence="1">
    <location>
        <begin position="93"/>
        <end position="103"/>
    </location>
</feature>
<feature type="region of interest" description="Disordered" evidence="1">
    <location>
        <begin position="88"/>
        <end position="252"/>
    </location>
</feature>
<dbReference type="EMBL" id="LR536450">
    <property type="protein sequence ID" value="VFU09108.1"/>
    <property type="molecule type" value="Genomic_DNA"/>
</dbReference>
<feature type="compositionally biased region" description="Low complexity" evidence="1">
    <location>
        <begin position="18"/>
        <end position="28"/>
    </location>
</feature>
<name>A0A4U8Z1B9_METTU</name>
<evidence type="ECO:0000313" key="3">
    <source>
        <dbReference type="Proteomes" id="UP000294360"/>
    </source>
</evidence>
<feature type="region of interest" description="Disordered" evidence="1">
    <location>
        <begin position="1"/>
        <end position="44"/>
    </location>
</feature>
<feature type="compositionally biased region" description="Basic residues" evidence="1">
    <location>
        <begin position="243"/>
        <end position="252"/>
    </location>
</feature>
<protein>
    <submittedName>
        <fullName evidence="2">Uncharacterized protein</fullName>
    </submittedName>
</protein>
<feature type="compositionally biased region" description="Basic and acidic residues" evidence="1">
    <location>
        <begin position="152"/>
        <end position="168"/>
    </location>
</feature>
<sequence length="252" mass="27601">MKHPPKPFAVEIKRSRRSLSSSPAASSADFIGKDKAGSGRSAPPLFARTDLFSHAEPDSDFAVPSFLQTDKQAYRSVSDSVLKEAEQIFGPRRTAEAPHRQAPDNRPGPRILPSLIDQNPALEAAEERVAPTVTARQNRTRKTLAQRPKTQPKADRVESADAAMKRGAIETASAPVRKSRAKHERASSIAASKSARPAPTLAGPENSEASPAFATEKPRAVRARSFTRRNREDAISLPPGQQWKRRLHPRAW</sequence>
<evidence type="ECO:0000313" key="2">
    <source>
        <dbReference type="EMBL" id="VFU09108.1"/>
    </source>
</evidence>
<organism evidence="2 3">
    <name type="scientific">Methylocella tundrae</name>
    <dbReference type="NCBI Taxonomy" id="227605"/>
    <lineage>
        <taxon>Bacteria</taxon>
        <taxon>Pseudomonadati</taxon>
        <taxon>Pseudomonadota</taxon>
        <taxon>Alphaproteobacteria</taxon>
        <taxon>Hyphomicrobiales</taxon>
        <taxon>Beijerinckiaceae</taxon>
        <taxon>Methylocella</taxon>
    </lineage>
</organism>
<reference evidence="2 3" key="1">
    <citation type="submission" date="2019-03" db="EMBL/GenBank/DDBJ databases">
        <authorList>
            <person name="Kox A.R. M."/>
        </authorList>
    </citation>
    <scope>NUCLEOTIDE SEQUENCE [LARGE SCALE GENOMIC DNA]</scope>
    <source>
        <strain evidence="2">MTUNDRAET4 annotated genome</strain>
    </source>
</reference>
<gene>
    <name evidence="2" type="ORF">MTUNDRAET4_2215</name>
</gene>
<accession>A0A4U8Z1B9</accession>
<evidence type="ECO:0000256" key="1">
    <source>
        <dbReference type="SAM" id="MobiDB-lite"/>
    </source>
</evidence>
<proteinExistence type="predicted"/>